<keyword evidence="6 9" id="KW-1133">Transmembrane helix</keyword>
<accession>A0AAF0EBM9</accession>
<comment type="subcellular location">
    <subcellularLocation>
        <location evidence="1">Endoplasmic reticulum membrane</location>
        <topology evidence="1">Single-pass type II membrane protein</topology>
    </subcellularLocation>
</comment>
<gene>
    <name evidence="10" type="ORF">MEQU1_000791</name>
</gene>
<sequence length="370" mass="42305">MSAFRATRTLLNKLPESPDLYHYAEGRTPFWRKVRSLLSLNPEISSGLPLPLLNRYPQPASRPEKPATVPSKDVAQNLYHNRDFRRKYPQTDVITQQYLTELLLASPNEDGTKSLPVPGSEQSTSLTVPSDLASPTAFTQVLEQVQVAPENKYSATNMPPKFPSTKTHHLMKLQKDAIPHGKHDYFPVTLQRINLVSAFALSVISVVLAIIALTGFQIGQPSCTMKINKADMRMQQFVETKLDLDLDLNPLFNWNTKQVFLSLTASYESPRRVRVWIRTYMQGQNDVVIWDKIVRNKQDAVIRLRNLRNKYGMREYTKSFDNVTSVDYRVEWNVMPYVGIMQRGATERSEPFMLVHKKTSGGQTPKLMTY</sequence>
<dbReference type="PANTHER" id="PTHR37325">
    <property type="entry name" value="OXIDOREDUCTASE 21 KDA SUBUNIT, PUTATIVE (AFU_ORTHOLOGUE AFUA_4G05910)-RELATED"/>
    <property type="match status" value="1"/>
</dbReference>
<dbReference type="GO" id="GO:0006465">
    <property type="term" value="P:signal peptide processing"/>
    <property type="evidence" value="ECO:0007669"/>
    <property type="project" value="InterPro"/>
</dbReference>
<feature type="region of interest" description="Disordered" evidence="8">
    <location>
        <begin position="110"/>
        <end position="129"/>
    </location>
</feature>
<evidence type="ECO:0000256" key="1">
    <source>
        <dbReference type="ARBA" id="ARBA00004648"/>
    </source>
</evidence>
<evidence type="ECO:0000256" key="5">
    <source>
        <dbReference type="ARBA" id="ARBA00022968"/>
    </source>
</evidence>
<protein>
    <submittedName>
        <fullName evidence="10">Uncharacterized protein</fullName>
    </submittedName>
</protein>
<dbReference type="AlphaFoldDB" id="A0AAF0EBM9"/>
<keyword evidence="5" id="KW-0735">Signal-anchor</keyword>
<keyword evidence="3 9" id="KW-0812">Transmembrane</keyword>
<evidence type="ECO:0000313" key="11">
    <source>
        <dbReference type="Proteomes" id="UP001214415"/>
    </source>
</evidence>
<comment type="similarity">
    <text evidence="2">Belongs to the SPCS3 family.</text>
</comment>
<evidence type="ECO:0000256" key="9">
    <source>
        <dbReference type="SAM" id="Phobius"/>
    </source>
</evidence>
<evidence type="ECO:0000313" key="10">
    <source>
        <dbReference type="EMBL" id="WFD22129.1"/>
    </source>
</evidence>
<keyword evidence="11" id="KW-1185">Reference proteome</keyword>
<evidence type="ECO:0000256" key="7">
    <source>
        <dbReference type="ARBA" id="ARBA00023136"/>
    </source>
</evidence>
<dbReference type="EMBL" id="CP119901">
    <property type="protein sequence ID" value="WFD22129.1"/>
    <property type="molecule type" value="Genomic_DNA"/>
</dbReference>
<evidence type="ECO:0000256" key="4">
    <source>
        <dbReference type="ARBA" id="ARBA00022824"/>
    </source>
</evidence>
<dbReference type="PANTHER" id="PTHR37325:SF1">
    <property type="entry name" value="OXIDOREDUCTASE 21 KDA SUBUNIT, PUTATIVE (AFU_ORTHOLOGUE AFUA_4G05910)-RELATED"/>
    <property type="match status" value="1"/>
</dbReference>
<keyword evidence="4" id="KW-0256">Endoplasmic reticulum</keyword>
<dbReference type="Proteomes" id="UP001214415">
    <property type="component" value="Chromosome 2"/>
</dbReference>
<evidence type="ECO:0000256" key="2">
    <source>
        <dbReference type="ARBA" id="ARBA00009289"/>
    </source>
</evidence>
<feature type="transmembrane region" description="Helical" evidence="9">
    <location>
        <begin position="195"/>
        <end position="216"/>
    </location>
</feature>
<organism evidence="10 11">
    <name type="scientific">Malassezia equina</name>
    <dbReference type="NCBI Taxonomy" id="1381935"/>
    <lineage>
        <taxon>Eukaryota</taxon>
        <taxon>Fungi</taxon>
        <taxon>Dikarya</taxon>
        <taxon>Basidiomycota</taxon>
        <taxon>Ustilaginomycotina</taxon>
        <taxon>Malasseziomycetes</taxon>
        <taxon>Malasseziales</taxon>
        <taxon>Malasseziaceae</taxon>
        <taxon>Malassezia</taxon>
    </lineage>
</organism>
<name>A0AAF0EBM9_9BASI</name>
<keyword evidence="7 9" id="KW-0472">Membrane</keyword>
<reference evidence="10" key="1">
    <citation type="submission" date="2023-03" db="EMBL/GenBank/DDBJ databases">
        <title>Mating type loci evolution in Malassezia.</title>
        <authorList>
            <person name="Coelho M.A."/>
        </authorList>
    </citation>
    <scope>NUCLEOTIDE SEQUENCE</scope>
    <source>
        <strain evidence="10">CBS 12830</strain>
    </source>
</reference>
<evidence type="ECO:0000256" key="3">
    <source>
        <dbReference type="ARBA" id="ARBA00022692"/>
    </source>
</evidence>
<dbReference type="CDD" id="cd22849">
    <property type="entry name" value="NuzM"/>
    <property type="match status" value="1"/>
</dbReference>
<dbReference type="InterPro" id="IPR007653">
    <property type="entry name" value="SPC3"/>
</dbReference>
<proteinExistence type="inferred from homology"/>
<dbReference type="InterPro" id="IPR016813">
    <property type="entry name" value="NADH_Ub_cplx-1_21kDa"/>
</dbReference>
<dbReference type="GO" id="GO:0005787">
    <property type="term" value="C:signal peptidase complex"/>
    <property type="evidence" value="ECO:0007669"/>
    <property type="project" value="InterPro"/>
</dbReference>
<evidence type="ECO:0000256" key="8">
    <source>
        <dbReference type="SAM" id="MobiDB-lite"/>
    </source>
</evidence>
<dbReference type="Pfam" id="PF04573">
    <property type="entry name" value="SPC22"/>
    <property type="match status" value="1"/>
</dbReference>
<evidence type="ECO:0000256" key="6">
    <source>
        <dbReference type="ARBA" id="ARBA00022989"/>
    </source>
</evidence>